<dbReference type="Pfam" id="PF02627">
    <property type="entry name" value="CMD"/>
    <property type="match status" value="1"/>
</dbReference>
<dbReference type="RefSeq" id="WP_075767175.1">
    <property type="nucleotide sequence ID" value="NZ_MJIL01000092.1"/>
</dbReference>
<dbReference type="Proteomes" id="UP000186905">
    <property type="component" value="Unassembled WGS sequence"/>
</dbReference>
<dbReference type="AlphaFoldDB" id="A0A1Q9GD06"/>
<dbReference type="GO" id="GO:0051920">
    <property type="term" value="F:peroxiredoxin activity"/>
    <property type="evidence" value="ECO:0007669"/>
    <property type="project" value="InterPro"/>
</dbReference>
<organism evidence="2 3">
    <name type="scientific">Photobacterium proteolyticum</name>
    <dbReference type="NCBI Taxonomy" id="1903952"/>
    <lineage>
        <taxon>Bacteria</taxon>
        <taxon>Pseudomonadati</taxon>
        <taxon>Pseudomonadota</taxon>
        <taxon>Gammaproteobacteria</taxon>
        <taxon>Vibrionales</taxon>
        <taxon>Vibrionaceae</taxon>
        <taxon>Photobacterium</taxon>
    </lineage>
</organism>
<comment type="caution">
    <text evidence="2">The sequence shown here is derived from an EMBL/GenBank/DDBJ whole genome shotgun (WGS) entry which is preliminary data.</text>
</comment>
<dbReference type="PANTHER" id="PTHR35446">
    <property type="entry name" value="SI:CH211-175M2.5"/>
    <property type="match status" value="1"/>
</dbReference>
<dbReference type="Gene3D" id="1.20.1290.10">
    <property type="entry name" value="AhpD-like"/>
    <property type="match status" value="1"/>
</dbReference>
<gene>
    <name evidence="2" type="ORF">BIT28_24570</name>
</gene>
<dbReference type="OrthoDB" id="9808310at2"/>
<evidence type="ECO:0000313" key="3">
    <source>
        <dbReference type="Proteomes" id="UP000186905"/>
    </source>
</evidence>
<dbReference type="SUPFAM" id="SSF69118">
    <property type="entry name" value="AhpD-like"/>
    <property type="match status" value="1"/>
</dbReference>
<accession>A0A1Q9GD06</accession>
<dbReference type="InterPro" id="IPR029032">
    <property type="entry name" value="AhpD-like"/>
</dbReference>
<evidence type="ECO:0000313" key="2">
    <source>
        <dbReference type="EMBL" id="OLQ72199.1"/>
    </source>
</evidence>
<dbReference type="STRING" id="1903952.BIT28_24570"/>
<dbReference type="InterPro" id="IPR003779">
    <property type="entry name" value="CMD-like"/>
</dbReference>
<keyword evidence="3" id="KW-1185">Reference proteome</keyword>
<sequence>MSKFIKYSQYNAPQDSLAQLEAAKASMGFVPNLLGYMAESPALLNSYVYLSEQAGKTDLTPTERQVVLMTVNRFHECRYCMAGHTQYAETHGVDMAVINAIRDDQPIGNPKLATLRSFTLKLVEQRGVMSQTLVDAFFKSGYSQQNALEVIALITLKVMSNYTNHLVGTELDGISMAKRWSPASER</sequence>
<reference evidence="2 3" key="1">
    <citation type="submission" date="2016-09" db="EMBL/GenBank/DDBJ databases">
        <title>Photobacterium proteolyticum sp. nov. a protease producing bacterium isolated from ocean sediments of Laizhou Bay.</title>
        <authorList>
            <person name="Li Y."/>
        </authorList>
    </citation>
    <scope>NUCLEOTIDE SEQUENCE [LARGE SCALE GENOMIC DNA]</scope>
    <source>
        <strain evidence="2 3">13-12</strain>
    </source>
</reference>
<evidence type="ECO:0000259" key="1">
    <source>
        <dbReference type="Pfam" id="PF02627"/>
    </source>
</evidence>
<feature type="domain" description="Carboxymuconolactone decarboxylase-like" evidence="1">
    <location>
        <begin position="41"/>
        <end position="101"/>
    </location>
</feature>
<dbReference type="PANTHER" id="PTHR35446:SF3">
    <property type="entry name" value="CMD DOMAIN-CONTAINING PROTEIN"/>
    <property type="match status" value="1"/>
</dbReference>
<protein>
    <recommendedName>
        <fullName evidence="1">Carboxymuconolactone decarboxylase-like domain-containing protein</fullName>
    </recommendedName>
</protein>
<name>A0A1Q9GD06_9GAMM</name>
<dbReference type="EMBL" id="MJIL01000092">
    <property type="protein sequence ID" value="OLQ72199.1"/>
    <property type="molecule type" value="Genomic_DNA"/>
</dbReference>
<proteinExistence type="predicted"/>